<feature type="transmembrane region" description="Helical" evidence="2">
    <location>
        <begin position="358"/>
        <end position="380"/>
    </location>
</feature>
<evidence type="ECO:0000313" key="4">
    <source>
        <dbReference type="Proteomes" id="UP001363151"/>
    </source>
</evidence>
<dbReference type="SUPFAM" id="SSF103473">
    <property type="entry name" value="MFS general substrate transporter"/>
    <property type="match status" value="1"/>
</dbReference>
<feature type="transmembrane region" description="Helical" evidence="2">
    <location>
        <begin position="529"/>
        <end position="547"/>
    </location>
</feature>
<dbReference type="Gene3D" id="1.20.1250.20">
    <property type="entry name" value="MFS general substrate transporter like domains"/>
    <property type="match status" value="1"/>
</dbReference>
<sequence length="636" mass="69113">MSSRVSMSSLPQDIRVCGYEESTGCTLYKNSKTGAVGRSVEEVHDPSLDMRFIYPSGASHQPSLDMATPTRFGDEAKGPKNEAMEAARRRRVGERLRPYYHYSLVLGFGSGLLQFPLLSYIVEDVCGDNPGKLAVFSALAYVCYEVPRVSLVMIHGEITDRLPRVPCIFASYCFEIFLWCLICSYAHMGFILFLYFVRAIANVHSFAQSLYVLDLTLYVAGGDLGRLAVGGVEDAKPQTKLLSRAVAADGGLDDVQSGSVSSGAYGGVGSFAGQILGGVLLASDALEVRGAAYLALVVMLAAQLLALRLPESKPRVPGGPGLAELLAEAVAKARAEMWLGFADQRARWAAGEKLLDDLTVFLFLLLGGLTVHLVTLFNVFQYKLDPSVEERIEFGFSLLPPFVIGVFLWIRHFKQGDKAEIYVMPRYQFVLAAALFGAAFASSYAGFLVALAFFFIALPAATIPLGAMWASQAPLDKQGRFAGVCVVILVVAVGAPCVAVSLVSFMTLTGRWSNLAQHRRGSRAARGDMRPALPMVLGAAMLFAAAVKMRSIANQVRQLVEDRRRRESDARDAHHSKHIASFIDASGKATDAEAAEFFHRCANASDSEDEKADEHEIEVHHDKADAVRLADDNFEV</sequence>
<evidence type="ECO:0000313" key="3">
    <source>
        <dbReference type="EMBL" id="KAK7253284.1"/>
    </source>
</evidence>
<gene>
    <name evidence="3" type="ORF">SO694_00001259</name>
</gene>
<evidence type="ECO:0000256" key="2">
    <source>
        <dbReference type="SAM" id="Phobius"/>
    </source>
</evidence>
<evidence type="ECO:0000256" key="1">
    <source>
        <dbReference type="SAM" id="MobiDB-lite"/>
    </source>
</evidence>
<accession>A0ABR1GB29</accession>
<feature type="transmembrane region" description="Helical" evidence="2">
    <location>
        <begin position="481"/>
        <end position="509"/>
    </location>
</feature>
<keyword evidence="2" id="KW-1133">Transmembrane helix</keyword>
<protein>
    <recommendedName>
        <fullName evidence="5">Major facilitator superfamily associated domain-containing protein</fullName>
    </recommendedName>
</protein>
<feature type="transmembrane region" description="Helical" evidence="2">
    <location>
        <begin position="447"/>
        <end position="469"/>
    </location>
</feature>
<feature type="compositionally biased region" description="Basic and acidic residues" evidence="1">
    <location>
        <begin position="612"/>
        <end position="624"/>
    </location>
</feature>
<organism evidence="3 4">
    <name type="scientific">Aureococcus anophagefferens</name>
    <name type="common">Harmful bloom alga</name>
    <dbReference type="NCBI Taxonomy" id="44056"/>
    <lineage>
        <taxon>Eukaryota</taxon>
        <taxon>Sar</taxon>
        <taxon>Stramenopiles</taxon>
        <taxon>Ochrophyta</taxon>
        <taxon>Pelagophyceae</taxon>
        <taxon>Pelagomonadales</taxon>
        <taxon>Pelagomonadaceae</taxon>
        <taxon>Aureococcus</taxon>
    </lineage>
</organism>
<dbReference type="InterPro" id="IPR036259">
    <property type="entry name" value="MFS_trans_sf"/>
</dbReference>
<feature type="region of interest" description="Disordered" evidence="1">
    <location>
        <begin position="604"/>
        <end position="624"/>
    </location>
</feature>
<keyword evidence="2" id="KW-0472">Membrane</keyword>
<proteinExistence type="predicted"/>
<reference evidence="3 4" key="1">
    <citation type="submission" date="2024-03" db="EMBL/GenBank/DDBJ databases">
        <title>Aureococcus anophagefferens CCMP1851 and Kratosvirus quantuckense: Draft genome of a second virus-susceptible host strain in the model system.</title>
        <authorList>
            <person name="Chase E."/>
            <person name="Truchon A.R."/>
            <person name="Schepens W."/>
            <person name="Wilhelm S.W."/>
        </authorList>
    </citation>
    <scope>NUCLEOTIDE SEQUENCE [LARGE SCALE GENOMIC DNA]</scope>
    <source>
        <strain evidence="3 4">CCMP1851</strain>
    </source>
</reference>
<feature type="transmembrane region" description="Helical" evidence="2">
    <location>
        <begin position="99"/>
        <end position="121"/>
    </location>
</feature>
<comment type="caution">
    <text evidence="3">The sequence shown here is derived from an EMBL/GenBank/DDBJ whole genome shotgun (WGS) entry which is preliminary data.</text>
</comment>
<dbReference type="Proteomes" id="UP001363151">
    <property type="component" value="Unassembled WGS sequence"/>
</dbReference>
<keyword evidence="2" id="KW-0812">Transmembrane</keyword>
<name>A0ABR1GB29_AURAN</name>
<feature type="transmembrane region" description="Helical" evidence="2">
    <location>
        <begin position="392"/>
        <end position="410"/>
    </location>
</feature>
<feature type="transmembrane region" description="Helical" evidence="2">
    <location>
        <begin position="176"/>
        <end position="197"/>
    </location>
</feature>
<feature type="transmembrane region" description="Helical" evidence="2">
    <location>
        <begin position="422"/>
        <end position="441"/>
    </location>
</feature>
<dbReference type="EMBL" id="JBBJCI010000035">
    <property type="protein sequence ID" value="KAK7253284.1"/>
    <property type="molecule type" value="Genomic_DNA"/>
</dbReference>
<feature type="transmembrane region" description="Helical" evidence="2">
    <location>
        <begin position="290"/>
        <end position="307"/>
    </location>
</feature>
<evidence type="ECO:0008006" key="5">
    <source>
        <dbReference type="Google" id="ProtNLM"/>
    </source>
</evidence>
<keyword evidence="4" id="KW-1185">Reference proteome</keyword>